<dbReference type="EMBL" id="CAUOFW020001303">
    <property type="protein sequence ID" value="CAK9143472.1"/>
    <property type="molecule type" value="Genomic_DNA"/>
</dbReference>
<dbReference type="Pfam" id="PF02458">
    <property type="entry name" value="Transferase"/>
    <property type="match status" value="1"/>
</dbReference>
<organism evidence="4 5">
    <name type="scientific">Ilex paraguariensis</name>
    <name type="common">yerba mate</name>
    <dbReference type="NCBI Taxonomy" id="185542"/>
    <lineage>
        <taxon>Eukaryota</taxon>
        <taxon>Viridiplantae</taxon>
        <taxon>Streptophyta</taxon>
        <taxon>Embryophyta</taxon>
        <taxon>Tracheophyta</taxon>
        <taxon>Spermatophyta</taxon>
        <taxon>Magnoliopsida</taxon>
        <taxon>eudicotyledons</taxon>
        <taxon>Gunneridae</taxon>
        <taxon>Pentapetalae</taxon>
        <taxon>asterids</taxon>
        <taxon>campanulids</taxon>
        <taxon>Aquifoliales</taxon>
        <taxon>Aquifoliaceae</taxon>
        <taxon>Ilex</taxon>
    </lineage>
</organism>
<dbReference type="AlphaFoldDB" id="A0ABC8RN72"/>
<dbReference type="GO" id="GO:0016746">
    <property type="term" value="F:acyltransferase activity"/>
    <property type="evidence" value="ECO:0007669"/>
    <property type="project" value="UniProtKB-KW"/>
</dbReference>
<dbReference type="PANTHER" id="PTHR31623:SF25">
    <property type="entry name" value="VINORINE SYNTHASE-LIKE"/>
    <property type="match status" value="1"/>
</dbReference>
<keyword evidence="3" id="KW-0012">Acyltransferase</keyword>
<dbReference type="PANTHER" id="PTHR31623">
    <property type="entry name" value="F21J9.9"/>
    <property type="match status" value="1"/>
</dbReference>
<sequence>MVLNVEIVSKHMIKPSSPTPHHLKKLKLSFLDQIAPPVYVPIILFYPPQLGSKIDPTQKPKSLKQALSETLTQFYPLSGRIKDDFFIDCDDTGVKYVEAQVHAQLSEVIAEPSMEELKQFLPVEPYSSIETVKETLLAIQINFFDCGGMAIGVNMSHKIADGSSLINFMNAWASKSCGDSKNLSPDFDQIAPPVYVPIILFYPPQLGSKIDPTQKPKSLKQALSETLTQFYPLSGRIKDDFFIDCDDTGVKYVEAQVHAQLSEVIAEPSMEELKQFLPVEPYSSIETVKETLLAIQINFFDCGGMAIGVNMSHKIADGSSLINFMNAWASKSCGDSKNLSPDFGIDSSPFPPRDLSGFEPNAVISKEKIVTRRFVFDKSKLETLKKSACSAAESTVKDPTRVEAVSAFIWSHFMEVANAKAQMDSKKLFAAVHAVNLRPKMHPPISKHAFGNLWSFALAVSKPEEDKDYHDLVFKLRNAIRKINGDYVKKLQDGEEYLNYLKRSKEQFSRGDLEFCNFSSWCRFPVYEVDYGWGKPVWVCTTAMPFKNVVILMSTRDGDGIEAWVNMVEDNMAMLEHDHKLLSLA</sequence>
<keyword evidence="2" id="KW-0808">Transferase</keyword>
<dbReference type="InterPro" id="IPR023213">
    <property type="entry name" value="CAT-like_dom_sf"/>
</dbReference>
<comment type="similarity">
    <text evidence="1">Belongs to the plant acyltransferase family.</text>
</comment>
<evidence type="ECO:0000313" key="4">
    <source>
        <dbReference type="EMBL" id="CAK9143472.1"/>
    </source>
</evidence>
<reference evidence="4 5" key="1">
    <citation type="submission" date="2024-02" db="EMBL/GenBank/DDBJ databases">
        <authorList>
            <person name="Vignale AGUSTIN F."/>
            <person name="Sosa J E."/>
            <person name="Modenutti C."/>
        </authorList>
    </citation>
    <scope>NUCLEOTIDE SEQUENCE [LARGE SCALE GENOMIC DNA]</scope>
</reference>
<gene>
    <name evidence="4" type="ORF">ILEXP_LOCUS11187</name>
</gene>
<proteinExistence type="inferred from homology"/>
<evidence type="ECO:0000256" key="1">
    <source>
        <dbReference type="ARBA" id="ARBA00009861"/>
    </source>
</evidence>
<dbReference type="Proteomes" id="UP001642360">
    <property type="component" value="Unassembled WGS sequence"/>
</dbReference>
<evidence type="ECO:0000256" key="3">
    <source>
        <dbReference type="ARBA" id="ARBA00023315"/>
    </source>
</evidence>
<dbReference type="Gene3D" id="3.30.559.10">
    <property type="entry name" value="Chloramphenicol acetyltransferase-like domain"/>
    <property type="match status" value="3"/>
</dbReference>
<name>A0ABC8RN72_9AQUA</name>
<accession>A0ABC8RN72</accession>
<keyword evidence="5" id="KW-1185">Reference proteome</keyword>
<evidence type="ECO:0008006" key="6">
    <source>
        <dbReference type="Google" id="ProtNLM"/>
    </source>
</evidence>
<protein>
    <recommendedName>
        <fullName evidence="6">Vinorine synthase</fullName>
    </recommendedName>
</protein>
<evidence type="ECO:0000256" key="2">
    <source>
        <dbReference type="ARBA" id="ARBA00022679"/>
    </source>
</evidence>
<evidence type="ECO:0000313" key="5">
    <source>
        <dbReference type="Proteomes" id="UP001642360"/>
    </source>
</evidence>
<comment type="caution">
    <text evidence="4">The sequence shown here is derived from an EMBL/GenBank/DDBJ whole genome shotgun (WGS) entry which is preliminary data.</text>
</comment>